<dbReference type="PANTHER" id="PTHR47934:SF6">
    <property type="entry name" value="MITOCHONDRIAL GROUP I INTRON SPLICING FACTOR CCM1-RELATED"/>
    <property type="match status" value="1"/>
</dbReference>
<name>A0AA35Z6G3_LACSI</name>
<dbReference type="AlphaFoldDB" id="A0AA35Z6G3"/>
<dbReference type="Pfam" id="PF01535">
    <property type="entry name" value="PPR"/>
    <property type="match status" value="1"/>
</dbReference>
<evidence type="ECO:0000256" key="1">
    <source>
        <dbReference type="ARBA" id="ARBA00007626"/>
    </source>
</evidence>
<reference evidence="4" key="1">
    <citation type="submission" date="2023-04" db="EMBL/GenBank/DDBJ databases">
        <authorList>
            <person name="Vijverberg K."/>
            <person name="Xiong W."/>
            <person name="Schranz E."/>
        </authorList>
    </citation>
    <scope>NUCLEOTIDE SEQUENCE</scope>
</reference>
<evidence type="ECO:0000313" key="4">
    <source>
        <dbReference type="EMBL" id="CAI9286829.1"/>
    </source>
</evidence>
<dbReference type="InterPro" id="IPR002885">
    <property type="entry name" value="PPR_rpt"/>
</dbReference>
<feature type="repeat" description="PPR" evidence="3">
    <location>
        <begin position="54"/>
        <end position="88"/>
    </location>
</feature>
<feature type="repeat" description="PPR" evidence="3">
    <location>
        <begin position="19"/>
        <end position="53"/>
    </location>
</feature>
<feature type="repeat" description="PPR" evidence="3">
    <location>
        <begin position="159"/>
        <end position="194"/>
    </location>
</feature>
<dbReference type="NCBIfam" id="TIGR00756">
    <property type="entry name" value="PPR"/>
    <property type="match status" value="6"/>
</dbReference>
<comment type="similarity">
    <text evidence="1">Belongs to the PPR family. P subfamily.</text>
</comment>
<feature type="repeat" description="PPR" evidence="3">
    <location>
        <begin position="244"/>
        <end position="278"/>
    </location>
</feature>
<dbReference type="InterPro" id="IPR011990">
    <property type="entry name" value="TPR-like_helical_dom_sf"/>
</dbReference>
<dbReference type="GO" id="GO:0005739">
    <property type="term" value="C:mitochondrion"/>
    <property type="evidence" value="ECO:0007669"/>
    <property type="project" value="TreeGrafter"/>
</dbReference>
<dbReference type="PANTHER" id="PTHR47934">
    <property type="entry name" value="PENTATRICOPEPTIDE REPEAT-CONTAINING PROTEIN PET309, MITOCHONDRIAL"/>
    <property type="match status" value="1"/>
</dbReference>
<feature type="repeat" description="PPR" evidence="3">
    <location>
        <begin position="89"/>
        <end position="123"/>
    </location>
</feature>
<evidence type="ECO:0000256" key="2">
    <source>
        <dbReference type="ARBA" id="ARBA00022737"/>
    </source>
</evidence>
<protein>
    <recommendedName>
        <fullName evidence="6">Pentatricopeptide repeat-containing protein</fullName>
    </recommendedName>
</protein>
<evidence type="ECO:0000313" key="5">
    <source>
        <dbReference type="Proteomes" id="UP001177003"/>
    </source>
</evidence>
<gene>
    <name evidence="4" type="ORF">LSALG_LOCUS26225</name>
</gene>
<dbReference type="PROSITE" id="PS51375">
    <property type="entry name" value="PPR"/>
    <property type="match status" value="7"/>
</dbReference>
<accession>A0AA35Z6G3</accession>
<sequence>MDEAYKLLDEMKKKGFSPSIVTYNTLINGHTVNGHMEDALGVLDDMSKTGLTPDVVSYSTIITGFCRNQELDRAYETISQMVAKGVLPDTITYSSLIKGLCDQRKLTEACDVFQQMLRNGLPPDECTYTALINAYCVEGDTVNALHLHDEMLKKGLLPDVVTYSVLINGLSKKARTLEAKQILFKLYYDNGVPDDVTYETLIENCGNMEAKSVVALIKGFCMKGLMNEADKVFDKMLQRKEEPGEAVYNIMIHGHCKGGNLRKSFDLYKKMVSHGFVPHTATIIALIKELIRGEMMVESSEVIENVLRSCRISDGEVAKALVEINHKQGNMDAVFKILSEMAKDGLLPNSGKTAYAQ</sequence>
<proteinExistence type="inferred from homology"/>
<dbReference type="GO" id="GO:0007005">
    <property type="term" value="P:mitochondrion organization"/>
    <property type="evidence" value="ECO:0007669"/>
    <property type="project" value="TreeGrafter"/>
</dbReference>
<dbReference type="GO" id="GO:0003729">
    <property type="term" value="F:mRNA binding"/>
    <property type="evidence" value="ECO:0007669"/>
    <property type="project" value="TreeGrafter"/>
</dbReference>
<keyword evidence="2" id="KW-0677">Repeat</keyword>
<keyword evidence="5" id="KW-1185">Reference proteome</keyword>
<dbReference type="GO" id="GO:0006396">
    <property type="term" value="P:RNA processing"/>
    <property type="evidence" value="ECO:0007669"/>
    <property type="project" value="TreeGrafter"/>
</dbReference>
<evidence type="ECO:0008006" key="6">
    <source>
        <dbReference type="Google" id="ProtNLM"/>
    </source>
</evidence>
<dbReference type="Pfam" id="PF13041">
    <property type="entry name" value="PPR_2"/>
    <property type="match status" value="3"/>
</dbReference>
<dbReference type="Gene3D" id="1.25.40.10">
    <property type="entry name" value="Tetratricopeptide repeat domain"/>
    <property type="match status" value="3"/>
</dbReference>
<dbReference type="Pfam" id="PF12854">
    <property type="entry name" value="PPR_1"/>
    <property type="match status" value="1"/>
</dbReference>
<dbReference type="EMBL" id="OX465081">
    <property type="protein sequence ID" value="CAI9286829.1"/>
    <property type="molecule type" value="Genomic_DNA"/>
</dbReference>
<feature type="repeat" description="PPR" evidence="3">
    <location>
        <begin position="124"/>
        <end position="158"/>
    </location>
</feature>
<dbReference type="InterPro" id="IPR051114">
    <property type="entry name" value="Mito_RNA_Proc_CCM1"/>
</dbReference>
<dbReference type="SUPFAM" id="SSF81901">
    <property type="entry name" value="HCP-like"/>
    <property type="match status" value="1"/>
</dbReference>
<evidence type="ECO:0000256" key="3">
    <source>
        <dbReference type="PROSITE-ProRule" id="PRU00708"/>
    </source>
</evidence>
<feature type="repeat" description="PPR" evidence="3">
    <location>
        <begin position="209"/>
        <end position="243"/>
    </location>
</feature>
<dbReference type="Proteomes" id="UP001177003">
    <property type="component" value="Chromosome 5"/>
</dbReference>
<organism evidence="4 5">
    <name type="scientific">Lactuca saligna</name>
    <name type="common">Willowleaf lettuce</name>
    <dbReference type="NCBI Taxonomy" id="75948"/>
    <lineage>
        <taxon>Eukaryota</taxon>
        <taxon>Viridiplantae</taxon>
        <taxon>Streptophyta</taxon>
        <taxon>Embryophyta</taxon>
        <taxon>Tracheophyta</taxon>
        <taxon>Spermatophyta</taxon>
        <taxon>Magnoliopsida</taxon>
        <taxon>eudicotyledons</taxon>
        <taxon>Gunneridae</taxon>
        <taxon>Pentapetalae</taxon>
        <taxon>asterids</taxon>
        <taxon>campanulids</taxon>
        <taxon>Asterales</taxon>
        <taxon>Asteraceae</taxon>
        <taxon>Cichorioideae</taxon>
        <taxon>Cichorieae</taxon>
        <taxon>Lactucinae</taxon>
        <taxon>Lactuca</taxon>
    </lineage>
</organism>